<proteinExistence type="inferred from homology"/>
<evidence type="ECO:0000256" key="1">
    <source>
        <dbReference type="ARBA" id="ARBA00005495"/>
    </source>
</evidence>
<dbReference type="GO" id="GO:0046872">
    <property type="term" value="F:metal ion binding"/>
    <property type="evidence" value="ECO:0007669"/>
    <property type="project" value="UniProtKB-KW"/>
</dbReference>
<dbReference type="PROSITE" id="PS51891">
    <property type="entry name" value="CENP_V_GFA"/>
    <property type="match status" value="1"/>
</dbReference>
<evidence type="ECO:0000256" key="4">
    <source>
        <dbReference type="ARBA" id="ARBA00023239"/>
    </source>
</evidence>
<dbReference type="InterPro" id="IPR011057">
    <property type="entry name" value="Mss4-like_sf"/>
</dbReference>
<evidence type="ECO:0000256" key="3">
    <source>
        <dbReference type="ARBA" id="ARBA00022833"/>
    </source>
</evidence>
<feature type="domain" description="CENP-V/GFA" evidence="5">
    <location>
        <begin position="1"/>
        <end position="125"/>
    </location>
</feature>
<gene>
    <name evidence="6" type="ORF">AOQ84DRAFT_173531</name>
</gene>
<evidence type="ECO:0000256" key="2">
    <source>
        <dbReference type="ARBA" id="ARBA00022723"/>
    </source>
</evidence>
<dbReference type="Pfam" id="PF04828">
    <property type="entry name" value="GFA"/>
    <property type="match status" value="1"/>
</dbReference>
<dbReference type="Proteomes" id="UP000250140">
    <property type="component" value="Unassembled WGS sequence"/>
</dbReference>
<dbReference type="Gene3D" id="3.90.1590.10">
    <property type="entry name" value="glutathione-dependent formaldehyde- activating enzyme (gfa)"/>
    <property type="match status" value="1"/>
</dbReference>
<dbReference type="AlphaFoldDB" id="A0A8E2FD25"/>
<dbReference type="EMBL" id="KV748505">
    <property type="protein sequence ID" value="OCL14950.1"/>
    <property type="molecule type" value="Genomic_DNA"/>
</dbReference>
<dbReference type="PANTHER" id="PTHR33337">
    <property type="entry name" value="GFA DOMAIN-CONTAINING PROTEIN"/>
    <property type="match status" value="1"/>
</dbReference>
<comment type="similarity">
    <text evidence="1">Belongs to the Gfa family.</text>
</comment>
<dbReference type="SUPFAM" id="SSF51316">
    <property type="entry name" value="Mss4-like"/>
    <property type="match status" value="1"/>
</dbReference>
<keyword evidence="7" id="KW-1185">Reference proteome</keyword>
<evidence type="ECO:0000313" key="6">
    <source>
        <dbReference type="EMBL" id="OCL14950.1"/>
    </source>
</evidence>
<organism evidence="6 7">
    <name type="scientific">Glonium stellatum</name>
    <dbReference type="NCBI Taxonomy" id="574774"/>
    <lineage>
        <taxon>Eukaryota</taxon>
        <taxon>Fungi</taxon>
        <taxon>Dikarya</taxon>
        <taxon>Ascomycota</taxon>
        <taxon>Pezizomycotina</taxon>
        <taxon>Dothideomycetes</taxon>
        <taxon>Pleosporomycetidae</taxon>
        <taxon>Gloniales</taxon>
        <taxon>Gloniaceae</taxon>
        <taxon>Glonium</taxon>
    </lineage>
</organism>
<name>A0A8E2FD25_9PEZI</name>
<sequence>MQASCQCGAVQFKTPIPEPLDLYHCHCIECRKQSSSAFGTSAIFPAFLLPENLPLSCYTRKTDSGGLMDCYFCTVCGVRILHQLQGKEAVSVKGGCLEGLDWSKAKHIWCSRAVVKIPENAQKWDKEPSS</sequence>
<protein>
    <recommendedName>
        <fullName evidence="5">CENP-V/GFA domain-containing protein</fullName>
    </recommendedName>
</protein>
<reference evidence="6 7" key="1">
    <citation type="journal article" date="2016" name="Nat. Commun.">
        <title>Ectomycorrhizal ecology is imprinted in the genome of the dominant symbiotic fungus Cenococcum geophilum.</title>
        <authorList>
            <consortium name="DOE Joint Genome Institute"/>
            <person name="Peter M."/>
            <person name="Kohler A."/>
            <person name="Ohm R.A."/>
            <person name="Kuo A."/>
            <person name="Krutzmann J."/>
            <person name="Morin E."/>
            <person name="Arend M."/>
            <person name="Barry K.W."/>
            <person name="Binder M."/>
            <person name="Choi C."/>
            <person name="Clum A."/>
            <person name="Copeland A."/>
            <person name="Grisel N."/>
            <person name="Haridas S."/>
            <person name="Kipfer T."/>
            <person name="LaButti K."/>
            <person name="Lindquist E."/>
            <person name="Lipzen A."/>
            <person name="Maire R."/>
            <person name="Meier B."/>
            <person name="Mihaltcheva S."/>
            <person name="Molinier V."/>
            <person name="Murat C."/>
            <person name="Poggeler S."/>
            <person name="Quandt C.A."/>
            <person name="Sperisen C."/>
            <person name="Tritt A."/>
            <person name="Tisserant E."/>
            <person name="Crous P.W."/>
            <person name="Henrissat B."/>
            <person name="Nehls U."/>
            <person name="Egli S."/>
            <person name="Spatafora J.W."/>
            <person name="Grigoriev I.V."/>
            <person name="Martin F.M."/>
        </authorList>
    </citation>
    <scope>NUCLEOTIDE SEQUENCE [LARGE SCALE GENOMIC DNA]</scope>
    <source>
        <strain evidence="6 7">CBS 207.34</strain>
    </source>
</reference>
<accession>A0A8E2FD25</accession>
<dbReference type="GO" id="GO:0016846">
    <property type="term" value="F:carbon-sulfur lyase activity"/>
    <property type="evidence" value="ECO:0007669"/>
    <property type="project" value="InterPro"/>
</dbReference>
<evidence type="ECO:0000259" key="5">
    <source>
        <dbReference type="PROSITE" id="PS51891"/>
    </source>
</evidence>
<keyword evidence="3" id="KW-0862">Zinc</keyword>
<dbReference type="InterPro" id="IPR006913">
    <property type="entry name" value="CENP-V/GFA"/>
</dbReference>
<keyword evidence="4" id="KW-0456">Lyase</keyword>
<dbReference type="OrthoDB" id="5290969at2759"/>
<keyword evidence="2" id="KW-0479">Metal-binding</keyword>
<evidence type="ECO:0000313" key="7">
    <source>
        <dbReference type="Proteomes" id="UP000250140"/>
    </source>
</evidence>
<dbReference type="PANTHER" id="PTHR33337:SF3">
    <property type="entry name" value="CENP-V_GFA DOMAIN-CONTAINING PROTEIN"/>
    <property type="match status" value="1"/>
</dbReference>